<evidence type="ECO:0008006" key="9">
    <source>
        <dbReference type="Google" id="ProtNLM"/>
    </source>
</evidence>
<dbReference type="KEGG" id="lgi:LOTGIDRAFT_135243"/>
<dbReference type="GO" id="GO:0016020">
    <property type="term" value="C:membrane"/>
    <property type="evidence" value="ECO:0007669"/>
    <property type="project" value="InterPro"/>
</dbReference>
<proteinExistence type="inferred from homology"/>
<evidence type="ECO:0000256" key="5">
    <source>
        <dbReference type="ARBA" id="ARBA00023136"/>
    </source>
</evidence>
<keyword evidence="4 6" id="KW-1133">Transmembrane helix</keyword>
<keyword evidence="3 6" id="KW-0812">Transmembrane</keyword>
<protein>
    <recommendedName>
        <fullName evidence="9">Calcium channel flower</fullName>
    </recommendedName>
</protein>
<comment type="similarity">
    <text evidence="2">Belongs to the calcium channel flower family.</text>
</comment>
<evidence type="ECO:0000313" key="7">
    <source>
        <dbReference type="EMBL" id="ESO82121.1"/>
    </source>
</evidence>
<dbReference type="PANTHER" id="PTHR13314">
    <property type="entry name" value="CALCIUM CHANNEL FLOWER HOMOLOG"/>
    <property type="match status" value="1"/>
</dbReference>
<comment type="subcellular location">
    <subcellularLocation>
        <location evidence="1">Endomembrane system</location>
        <topology evidence="1">Multi-pass membrane protein</topology>
    </subcellularLocation>
</comment>
<keyword evidence="8" id="KW-1185">Reference proteome</keyword>
<dbReference type="RefSeq" id="XP_009067150.1">
    <property type="nucleotide sequence ID" value="XM_009068902.1"/>
</dbReference>
<dbReference type="EMBL" id="KB204017">
    <property type="protein sequence ID" value="ESO82121.1"/>
    <property type="molecule type" value="Genomic_DNA"/>
</dbReference>
<dbReference type="SMART" id="SM01077">
    <property type="entry name" value="Cg6151-P"/>
    <property type="match status" value="1"/>
</dbReference>
<evidence type="ECO:0000256" key="4">
    <source>
        <dbReference type="ARBA" id="ARBA00022989"/>
    </source>
</evidence>
<dbReference type="InterPro" id="IPR019365">
    <property type="entry name" value="TVP18/Ca-channel_flower"/>
</dbReference>
<organism evidence="7 8">
    <name type="scientific">Lottia gigantea</name>
    <name type="common">Giant owl limpet</name>
    <dbReference type="NCBI Taxonomy" id="225164"/>
    <lineage>
        <taxon>Eukaryota</taxon>
        <taxon>Metazoa</taxon>
        <taxon>Spiralia</taxon>
        <taxon>Lophotrochozoa</taxon>
        <taxon>Mollusca</taxon>
        <taxon>Gastropoda</taxon>
        <taxon>Patellogastropoda</taxon>
        <taxon>Lottioidea</taxon>
        <taxon>Lottiidae</taxon>
        <taxon>Lottia</taxon>
    </lineage>
</organism>
<feature type="transmembrane region" description="Helical" evidence="6">
    <location>
        <begin position="116"/>
        <end position="142"/>
    </location>
</feature>
<feature type="transmembrane region" description="Helical" evidence="6">
    <location>
        <begin position="63"/>
        <end position="81"/>
    </location>
</feature>
<keyword evidence="5 6" id="KW-0472">Membrane</keyword>
<evidence type="ECO:0000256" key="2">
    <source>
        <dbReference type="ARBA" id="ARBA00010023"/>
    </source>
</evidence>
<evidence type="ECO:0000256" key="3">
    <source>
        <dbReference type="ARBA" id="ARBA00022692"/>
    </source>
</evidence>
<dbReference type="CTD" id="20233657"/>
<evidence type="ECO:0000256" key="6">
    <source>
        <dbReference type="SAM" id="Phobius"/>
    </source>
</evidence>
<dbReference type="OrthoDB" id="9934994at2759"/>
<sequence>MGAAGSRNFPLSSVEQQTLQSQTTTDPNAPTWWFKLLLKGSGVIGGIVAMITGILSCITLTPLCLVAGILMMCIGMFVIMFEAPCCCPWLDFINQISAFSERRPPWQKALLYGPPALLPFFLCISVTTFFGCALIMVCAVLYGMMALGKK</sequence>
<dbReference type="AlphaFoldDB" id="V3ZMQ9"/>
<dbReference type="PANTHER" id="PTHR13314:SF2">
    <property type="entry name" value="CALCIUM CHANNEL FLOWER HOMOLOG"/>
    <property type="match status" value="1"/>
</dbReference>
<name>V3ZMQ9_LOTGI</name>
<reference evidence="7 8" key="1">
    <citation type="journal article" date="2013" name="Nature">
        <title>Insights into bilaterian evolution from three spiralian genomes.</title>
        <authorList>
            <person name="Simakov O."/>
            <person name="Marletaz F."/>
            <person name="Cho S.J."/>
            <person name="Edsinger-Gonzales E."/>
            <person name="Havlak P."/>
            <person name="Hellsten U."/>
            <person name="Kuo D.H."/>
            <person name="Larsson T."/>
            <person name="Lv J."/>
            <person name="Arendt D."/>
            <person name="Savage R."/>
            <person name="Osoegawa K."/>
            <person name="de Jong P."/>
            <person name="Grimwood J."/>
            <person name="Chapman J.A."/>
            <person name="Shapiro H."/>
            <person name="Aerts A."/>
            <person name="Otillar R.P."/>
            <person name="Terry A.Y."/>
            <person name="Boore J.L."/>
            <person name="Grigoriev I.V."/>
            <person name="Lindberg D.R."/>
            <person name="Seaver E.C."/>
            <person name="Weisblat D.A."/>
            <person name="Putnam N.H."/>
            <person name="Rokhsar D.S."/>
        </authorList>
    </citation>
    <scope>NUCLEOTIDE SEQUENCE [LARGE SCALE GENOMIC DNA]</scope>
</reference>
<dbReference type="GO" id="GO:0016192">
    <property type="term" value="P:vesicle-mediated transport"/>
    <property type="evidence" value="ECO:0007669"/>
    <property type="project" value="TreeGrafter"/>
</dbReference>
<gene>
    <name evidence="7" type="ORF">LOTGIDRAFT_135243</name>
</gene>
<evidence type="ECO:0000256" key="1">
    <source>
        <dbReference type="ARBA" id="ARBA00004127"/>
    </source>
</evidence>
<accession>V3ZMQ9</accession>
<dbReference type="HOGENOM" id="CLU_108196_1_0_1"/>
<evidence type="ECO:0000313" key="8">
    <source>
        <dbReference type="Proteomes" id="UP000030746"/>
    </source>
</evidence>
<dbReference type="OMA" id="CIELNTI"/>
<feature type="transmembrane region" description="Helical" evidence="6">
    <location>
        <begin position="36"/>
        <end position="56"/>
    </location>
</feature>
<dbReference type="GO" id="GO:0012505">
    <property type="term" value="C:endomembrane system"/>
    <property type="evidence" value="ECO:0007669"/>
    <property type="project" value="UniProtKB-SubCell"/>
</dbReference>
<dbReference type="Pfam" id="PF10233">
    <property type="entry name" value="Cg6151-P"/>
    <property type="match status" value="1"/>
</dbReference>
<dbReference type="GeneID" id="20233657"/>
<dbReference type="Proteomes" id="UP000030746">
    <property type="component" value="Unassembled WGS sequence"/>
</dbReference>